<dbReference type="SUPFAM" id="SSF50978">
    <property type="entry name" value="WD40 repeat-like"/>
    <property type="match status" value="1"/>
</dbReference>
<dbReference type="InterPro" id="IPR015943">
    <property type="entry name" value="WD40/YVTN_repeat-like_dom_sf"/>
</dbReference>
<feature type="region of interest" description="Disordered" evidence="7">
    <location>
        <begin position="1"/>
        <end position="208"/>
    </location>
</feature>
<dbReference type="InterPro" id="IPR001680">
    <property type="entry name" value="WD40_rpt"/>
</dbReference>
<evidence type="ECO:0000256" key="7">
    <source>
        <dbReference type="SAM" id="MobiDB-lite"/>
    </source>
</evidence>
<organism evidence="8 9">
    <name type="scientific">Mytilus coruscus</name>
    <name type="common">Sea mussel</name>
    <dbReference type="NCBI Taxonomy" id="42192"/>
    <lineage>
        <taxon>Eukaryota</taxon>
        <taxon>Metazoa</taxon>
        <taxon>Spiralia</taxon>
        <taxon>Lophotrochozoa</taxon>
        <taxon>Mollusca</taxon>
        <taxon>Bivalvia</taxon>
        <taxon>Autobranchia</taxon>
        <taxon>Pteriomorphia</taxon>
        <taxon>Mytilida</taxon>
        <taxon>Mytiloidea</taxon>
        <taxon>Mytilidae</taxon>
        <taxon>Mytilinae</taxon>
        <taxon>Mytilus</taxon>
    </lineage>
</organism>
<evidence type="ECO:0000256" key="1">
    <source>
        <dbReference type="ARBA" id="ARBA00004138"/>
    </source>
</evidence>
<feature type="compositionally biased region" description="Basic and acidic residues" evidence="7">
    <location>
        <begin position="61"/>
        <end position="79"/>
    </location>
</feature>
<dbReference type="AlphaFoldDB" id="A0A6J8EU96"/>
<accession>A0A6J8EU96</accession>
<evidence type="ECO:0000313" key="8">
    <source>
        <dbReference type="EMBL" id="CAC5423282.1"/>
    </source>
</evidence>
<evidence type="ECO:0000256" key="2">
    <source>
        <dbReference type="ARBA" id="ARBA00022574"/>
    </source>
</evidence>
<dbReference type="PANTHER" id="PTHR13720">
    <property type="entry name" value="WD-40 REPEAT PROTEIN"/>
    <property type="match status" value="1"/>
</dbReference>
<keyword evidence="8" id="KW-0282">Flagellum</keyword>
<dbReference type="Gene3D" id="2.130.10.10">
    <property type="entry name" value="YVTN repeat-like/Quinoprotein amine dehydrogenase"/>
    <property type="match status" value="1"/>
</dbReference>
<feature type="compositionally biased region" description="Polar residues" evidence="7">
    <location>
        <begin position="143"/>
        <end position="161"/>
    </location>
</feature>
<evidence type="ECO:0000256" key="3">
    <source>
        <dbReference type="ARBA" id="ARBA00022737"/>
    </source>
</evidence>
<evidence type="ECO:0000256" key="4">
    <source>
        <dbReference type="ARBA" id="ARBA00023273"/>
    </source>
</evidence>
<protein>
    <recommendedName>
        <fullName evidence="5">Cilia- and flagella-associated protein 251</fullName>
    </recommendedName>
</protein>
<proteinExistence type="predicted"/>
<feature type="repeat" description="WD" evidence="6">
    <location>
        <begin position="472"/>
        <end position="506"/>
    </location>
</feature>
<dbReference type="Proteomes" id="UP000507470">
    <property type="component" value="Unassembled WGS sequence"/>
</dbReference>
<keyword evidence="2 6" id="KW-0853">WD repeat</keyword>
<evidence type="ECO:0000256" key="6">
    <source>
        <dbReference type="PROSITE-ProRule" id="PRU00221"/>
    </source>
</evidence>
<sequence length="540" mass="60430">MADADKEIPTQEEIVSDQKESVPTPQTDAQNVNENAANGGDKSQDDEEQKDQSPEQVSTSEEQKEDAQETSESKEEKTNESVPQNDEQENDAQPEQTTEQEQDTEEPKQQETTPEESQPQETTEEQKPQETSTESHPQEETTDTAAPTESQTLGNQTQSTRPSSASKKVPSPPPPTETGKTASIADTKTIDTVVIPEAPKIPSPDRPQSELEEKIATTALNIVWSFGLNRNIQVLNLTDDNRKLIMYACAHVGVLFDFENNRQHILQGHSNPLTCSCVSEDKRWLATGDKGVDSMVIIWDTYTGIPVQTIFNNDQEGGVVAMAMTPDARYLATLSSGPTQVLSIWNWTVDGESPMCTAELSPKFGLQNFILFNPDDIHYLVTNSESQVIFYHWNDGHMEYYAKYQDFHLGPATAISFAHYPDFQAVAKEGTNYPPDATIEARKFVIRDFVVGSSIAVFGNVTADGTKVDLIHREHDAAIHALSAHPTKPYLIIGSYAGLIKIWDYEKNYWFCEWSAESSRFYHFRKPNRNMKTFSFSKDT</sequence>
<name>A0A6J8EU96_MYTCO</name>
<dbReference type="PANTHER" id="PTHR13720:SF13">
    <property type="entry name" value="CILIA- AND FLAGELLA-ASSOCIATED PROTEIN 251"/>
    <property type="match status" value="1"/>
</dbReference>
<dbReference type="SMART" id="SM00320">
    <property type="entry name" value="WD40"/>
    <property type="match status" value="3"/>
</dbReference>
<dbReference type="InterPro" id="IPR050630">
    <property type="entry name" value="WD_repeat_EMAP"/>
</dbReference>
<dbReference type="Pfam" id="PF00400">
    <property type="entry name" value="WD40"/>
    <property type="match status" value="2"/>
</dbReference>
<feature type="compositionally biased region" description="Polar residues" evidence="7">
    <location>
        <begin position="21"/>
        <end position="36"/>
    </location>
</feature>
<dbReference type="GO" id="GO:0031514">
    <property type="term" value="C:motile cilium"/>
    <property type="evidence" value="ECO:0007669"/>
    <property type="project" value="TreeGrafter"/>
</dbReference>
<feature type="compositionally biased region" description="Low complexity" evidence="7">
    <location>
        <begin position="110"/>
        <end position="121"/>
    </location>
</feature>
<dbReference type="InterPro" id="IPR036322">
    <property type="entry name" value="WD40_repeat_dom_sf"/>
</dbReference>
<dbReference type="EMBL" id="CACVKT020009757">
    <property type="protein sequence ID" value="CAC5423282.1"/>
    <property type="molecule type" value="Genomic_DNA"/>
</dbReference>
<feature type="compositionally biased region" description="Acidic residues" evidence="7">
    <location>
        <begin position="86"/>
        <end position="104"/>
    </location>
</feature>
<keyword evidence="8" id="KW-0969">Cilium</keyword>
<gene>
    <name evidence="8" type="ORF">MCOR_55270</name>
</gene>
<comment type="subcellular location">
    <subcellularLocation>
        <location evidence="1">Cell projection</location>
        <location evidence="1">Cilium</location>
    </subcellularLocation>
</comment>
<keyword evidence="4" id="KW-0966">Cell projection</keyword>
<reference evidence="8 9" key="1">
    <citation type="submission" date="2020-06" db="EMBL/GenBank/DDBJ databases">
        <authorList>
            <person name="Li R."/>
            <person name="Bekaert M."/>
        </authorList>
    </citation>
    <scope>NUCLEOTIDE SEQUENCE [LARGE SCALE GENOMIC DNA]</scope>
    <source>
        <strain evidence="9">wild</strain>
    </source>
</reference>
<keyword evidence="9" id="KW-1185">Reference proteome</keyword>
<dbReference type="PROSITE" id="PS50082">
    <property type="entry name" value="WD_REPEATS_2"/>
    <property type="match status" value="1"/>
</dbReference>
<evidence type="ECO:0000256" key="5">
    <source>
        <dbReference type="ARBA" id="ARBA00040994"/>
    </source>
</evidence>
<keyword evidence="3" id="KW-0677">Repeat</keyword>
<dbReference type="OrthoDB" id="4899631at2759"/>
<evidence type="ECO:0000313" key="9">
    <source>
        <dbReference type="Proteomes" id="UP000507470"/>
    </source>
</evidence>